<name>A0A852Z0Y3_9ACTN</name>
<accession>A0A852Z0Y3</accession>
<dbReference type="AlphaFoldDB" id="A0A852Z0Y3"/>
<evidence type="ECO:0000313" key="2">
    <source>
        <dbReference type="EMBL" id="NYH80158.1"/>
    </source>
</evidence>
<dbReference type="EMBL" id="JACBYW010000006">
    <property type="protein sequence ID" value="NYH80158.1"/>
    <property type="molecule type" value="Genomic_DNA"/>
</dbReference>
<feature type="compositionally biased region" description="Basic and acidic residues" evidence="1">
    <location>
        <begin position="81"/>
        <end position="100"/>
    </location>
</feature>
<feature type="region of interest" description="Disordered" evidence="1">
    <location>
        <begin position="54"/>
        <end position="100"/>
    </location>
</feature>
<dbReference type="Gene3D" id="1.10.3210.50">
    <property type="match status" value="1"/>
</dbReference>
<keyword evidence="3" id="KW-1185">Reference proteome</keyword>
<gene>
    <name evidence="2" type="ORF">FHR84_003507</name>
</gene>
<dbReference type="PANTHER" id="PTHR33594">
    <property type="entry name" value="SUPERFAMILY HYDROLASE, PUTATIVE (AFU_ORTHOLOGUE AFUA_1G03035)-RELATED"/>
    <property type="match status" value="1"/>
</dbReference>
<comment type="caution">
    <text evidence="2">The sequence shown here is derived from an EMBL/GenBank/DDBJ whole genome shotgun (WGS) entry which is preliminary data.</text>
</comment>
<sequence>MLDEIGAIGIARAFMYGGSTGEPMRVATEQLQTVYPGGRTSSVVLRFHEKPLRLREETSTSSGKREAERRHQPVLRFPQFLHEEHGDLDTAPAHRFEDAL</sequence>
<reference evidence="2 3" key="1">
    <citation type="submission" date="2020-07" db="EMBL/GenBank/DDBJ databases">
        <title>Genomic Encyclopedia of Type Strains, Phase III (KMG-III): the genomes of soil and plant-associated and newly described type strains.</title>
        <authorList>
            <person name="Whitman W."/>
        </authorList>
    </citation>
    <scope>NUCLEOTIDE SEQUENCE [LARGE SCALE GENOMIC DNA]</scope>
    <source>
        <strain evidence="2 3">CECT 8576</strain>
    </source>
</reference>
<dbReference type="SUPFAM" id="SSF109604">
    <property type="entry name" value="HD-domain/PDEase-like"/>
    <property type="match status" value="1"/>
</dbReference>
<organism evidence="2 3">
    <name type="scientific">Actinopolyspora biskrensis</name>
    <dbReference type="NCBI Taxonomy" id="1470178"/>
    <lineage>
        <taxon>Bacteria</taxon>
        <taxon>Bacillati</taxon>
        <taxon>Actinomycetota</taxon>
        <taxon>Actinomycetes</taxon>
        <taxon>Actinopolysporales</taxon>
        <taxon>Actinopolysporaceae</taxon>
        <taxon>Actinopolyspora</taxon>
    </lineage>
</organism>
<dbReference type="Proteomes" id="UP000548304">
    <property type="component" value="Unassembled WGS sequence"/>
</dbReference>
<feature type="compositionally biased region" description="Basic and acidic residues" evidence="1">
    <location>
        <begin position="54"/>
        <end position="71"/>
    </location>
</feature>
<dbReference type="RefSeq" id="WP_179536502.1">
    <property type="nucleotide sequence ID" value="NZ_JACBYW010000006.1"/>
</dbReference>
<evidence type="ECO:0000256" key="1">
    <source>
        <dbReference type="SAM" id="MobiDB-lite"/>
    </source>
</evidence>
<evidence type="ECO:0000313" key="3">
    <source>
        <dbReference type="Proteomes" id="UP000548304"/>
    </source>
</evidence>
<proteinExistence type="predicted"/>
<dbReference type="PANTHER" id="PTHR33594:SF1">
    <property type="entry name" value="HD_PDEASE DOMAIN-CONTAINING PROTEIN"/>
    <property type="match status" value="1"/>
</dbReference>
<protein>
    <submittedName>
        <fullName evidence="2">HD superfamily phosphodiesterase</fullName>
    </submittedName>
</protein>